<proteinExistence type="predicted"/>
<dbReference type="Gene3D" id="3.90.70.10">
    <property type="entry name" value="Cysteine proteinases"/>
    <property type="match status" value="1"/>
</dbReference>
<keyword evidence="3" id="KW-1185">Reference proteome</keyword>
<dbReference type="InterPro" id="IPR001394">
    <property type="entry name" value="Peptidase_C19_UCH"/>
</dbReference>
<name>A0A9W8Z5Q0_9PLEO</name>
<sequence length="86" mass="9602">MGTVDSKGRQSTVKNREAIEIPDVLDLKAHPKGTLRPLRYKLTSVLNHDGDTTTSDHWATGVSHPVLKDEGEAWAKEKIATIRRQK</sequence>
<dbReference type="InterPro" id="IPR038765">
    <property type="entry name" value="Papain-like_cys_pep_sf"/>
</dbReference>
<comment type="caution">
    <text evidence="2">The sequence shown here is derived from an EMBL/GenBank/DDBJ whole genome shotgun (WGS) entry which is preliminary data.</text>
</comment>
<evidence type="ECO:0000259" key="1">
    <source>
        <dbReference type="Pfam" id="PF00443"/>
    </source>
</evidence>
<dbReference type="GO" id="GO:0004843">
    <property type="term" value="F:cysteine-type deubiquitinase activity"/>
    <property type="evidence" value="ECO:0007669"/>
    <property type="project" value="InterPro"/>
</dbReference>
<accession>A0A9W8Z5Q0</accession>
<dbReference type="AlphaFoldDB" id="A0A9W8Z5Q0"/>
<gene>
    <name evidence="2" type="ORF">N0V91_010186</name>
</gene>
<reference evidence="2" key="1">
    <citation type="submission" date="2022-10" db="EMBL/GenBank/DDBJ databases">
        <title>Tapping the CABI collections for fungal endophytes: first genome assemblies for Collariella, Neodidymelliopsis, Ascochyta clinopodiicola, Didymella pomorum, Didymosphaeria variabile, Neocosmospora piperis and Neocucurbitaria cava.</title>
        <authorList>
            <person name="Hill R."/>
        </authorList>
    </citation>
    <scope>NUCLEOTIDE SEQUENCE</scope>
    <source>
        <strain evidence="2">IMI 355091</strain>
    </source>
</reference>
<feature type="domain" description="Peptidase C19 ubiquitin carboxyl-terminal hydrolase" evidence="1">
    <location>
        <begin position="11"/>
        <end position="75"/>
    </location>
</feature>
<dbReference type="Proteomes" id="UP001140510">
    <property type="component" value="Unassembled WGS sequence"/>
</dbReference>
<organism evidence="2 3">
    <name type="scientific">Didymella pomorum</name>
    <dbReference type="NCBI Taxonomy" id="749634"/>
    <lineage>
        <taxon>Eukaryota</taxon>
        <taxon>Fungi</taxon>
        <taxon>Dikarya</taxon>
        <taxon>Ascomycota</taxon>
        <taxon>Pezizomycotina</taxon>
        <taxon>Dothideomycetes</taxon>
        <taxon>Pleosporomycetidae</taxon>
        <taxon>Pleosporales</taxon>
        <taxon>Pleosporineae</taxon>
        <taxon>Didymellaceae</taxon>
        <taxon>Didymella</taxon>
    </lineage>
</organism>
<dbReference type="EMBL" id="JAPEVA010000129">
    <property type="protein sequence ID" value="KAJ4398481.1"/>
    <property type="molecule type" value="Genomic_DNA"/>
</dbReference>
<evidence type="ECO:0000313" key="3">
    <source>
        <dbReference type="Proteomes" id="UP001140510"/>
    </source>
</evidence>
<dbReference type="SUPFAM" id="SSF54001">
    <property type="entry name" value="Cysteine proteinases"/>
    <property type="match status" value="1"/>
</dbReference>
<protein>
    <recommendedName>
        <fullName evidence="1">Peptidase C19 ubiquitin carboxyl-terminal hydrolase domain-containing protein</fullName>
    </recommendedName>
</protein>
<dbReference type="Pfam" id="PF00443">
    <property type="entry name" value="UCH"/>
    <property type="match status" value="1"/>
</dbReference>
<dbReference type="OrthoDB" id="3787839at2759"/>
<evidence type="ECO:0000313" key="2">
    <source>
        <dbReference type="EMBL" id="KAJ4398481.1"/>
    </source>
</evidence>
<dbReference type="GO" id="GO:0016579">
    <property type="term" value="P:protein deubiquitination"/>
    <property type="evidence" value="ECO:0007669"/>
    <property type="project" value="InterPro"/>
</dbReference>